<evidence type="ECO:0000313" key="2">
    <source>
        <dbReference type="Proteomes" id="UP000237438"/>
    </source>
</evidence>
<name>A0A2S4PP37_9PEZI</name>
<comment type="caution">
    <text evidence="1">The sequence shown here is derived from an EMBL/GenBank/DDBJ whole genome shotgun (WGS) entry which is preliminary data.</text>
</comment>
<dbReference type="Proteomes" id="UP000237438">
    <property type="component" value="Unassembled WGS sequence"/>
</dbReference>
<sequence length="158" mass="17581">MRQGESQAFRKFILQEWELQLEYSGGQKWPDSIKINNLGNALSNNKIRDKYTVLDLPISNYHGWVKIITRVAAIMEDTLKGLSKEVMQTAQYASRSGSLQSEYLPGLAVKETPNSLPSGSTDLDGDTVMSGMKIDVDNLTSLIARINGERYHAKSTAN</sequence>
<accession>A0A2S4PP37</accession>
<dbReference type="AlphaFoldDB" id="A0A2S4PP37"/>
<organism evidence="1 2">
    <name type="scientific">Erysiphe pulchra</name>
    <dbReference type="NCBI Taxonomy" id="225359"/>
    <lineage>
        <taxon>Eukaryota</taxon>
        <taxon>Fungi</taxon>
        <taxon>Dikarya</taxon>
        <taxon>Ascomycota</taxon>
        <taxon>Pezizomycotina</taxon>
        <taxon>Leotiomycetes</taxon>
        <taxon>Erysiphales</taxon>
        <taxon>Erysiphaceae</taxon>
        <taxon>Erysiphe</taxon>
    </lineage>
</organism>
<proteinExistence type="predicted"/>
<dbReference type="EMBL" id="PEDP01001345">
    <property type="protein sequence ID" value="POS83801.1"/>
    <property type="molecule type" value="Genomic_DNA"/>
</dbReference>
<keyword evidence="2" id="KW-1185">Reference proteome</keyword>
<dbReference type="OrthoDB" id="10444713at2759"/>
<gene>
    <name evidence="1" type="ORF">EPUL_004903</name>
</gene>
<protein>
    <submittedName>
        <fullName evidence="1">Uncharacterized protein</fullName>
    </submittedName>
</protein>
<evidence type="ECO:0000313" key="1">
    <source>
        <dbReference type="EMBL" id="POS83801.1"/>
    </source>
</evidence>
<reference evidence="1 2" key="1">
    <citation type="submission" date="2017-10" db="EMBL/GenBank/DDBJ databases">
        <title>Development of genomic resources for the powdery mildew, Erysiphe pulchra.</title>
        <authorList>
            <person name="Wadl P.A."/>
            <person name="Mack B.M."/>
            <person name="Moore G."/>
            <person name="Beltz S.B."/>
        </authorList>
    </citation>
    <scope>NUCLEOTIDE SEQUENCE [LARGE SCALE GENOMIC DNA]</scope>
    <source>
        <strain evidence="1">Cflorida</strain>
    </source>
</reference>